<dbReference type="KEGG" id="nall:PP769_19645"/>
<dbReference type="AlphaFoldDB" id="A0AA96GFY7"/>
<reference evidence="5 6" key="1">
    <citation type="submission" date="2023-01" db="EMBL/GenBank/DDBJ databases">
        <title>Cultivation and genomic characterization of new, ubiquitous marine nitrite-oxidizing bacteria from the Nitrospirales.</title>
        <authorList>
            <person name="Mueller A.J."/>
            <person name="Daebeler A."/>
            <person name="Herbold C.W."/>
            <person name="Kirkegaard R.H."/>
            <person name="Daims H."/>
        </authorList>
    </citation>
    <scope>NUCLEOTIDE SEQUENCE [LARGE SCALE GENOMIC DNA]</scope>
    <source>
        <strain evidence="5 6">VA</strain>
    </source>
</reference>
<dbReference type="PANTHER" id="PTHR43708">
    <property type="entry name" value="CONSERVED EXPRESSED OXIDOREDUCTASE (EUROFUNG)"/>
    <property type="match status" value="1"/>
</dbReference>
<dbReference type="PANTHER" id="PTHR43708:SF5">
    <property type="entry name" value="CONSERVED EXPRESSED OXIDOREDUCTASE (EUROFUNG)-RELATED"/>
    <property type="match status" value="1"/>
</dbReference>
<dbReference type="InterPro" id="IPR036291">
    <property type="entry name" value="NAD(P)-bd_dom_sf"/>
</dbReference>
<evidence type="ECO:0000313" key="6">
    <source>
        <dbReference type="Proteomes" id="UP001302719"/>
    </source>
</evidence>
<dbReference type="Gene3D" id="3.40.50.720">
    <property type="entry name" value="NAD(P)-binding Rossmann-like Domain"/>
    <property type="match status" value="1"/>
</dbReference>
<dbReference type="InterPro" id="IPR055170">
    <property type="entry name" value="GFO_IDH_MocA-like_dom"/>
</dbReference>
<protein>
    <submittedName>
        <fullName evidence="5">Gfo/Idh/MocA family oxidoreductase</fullName>
    </submittedName>
</protein>
<proteinExistence type="inferred from homology"/>
<evidence type="ECO:0000256" key="1">
    <source>
        <dbReference type="ARBA" id="ARBA00010928"/>
    </source>
</evidence>
<name>A0AA96GFY7_9BACT</name>
<dbReference type="EMBL" id="CP116967">
    <property type="protein sequence ID" value="WNM58158.1"/>
    <property type="molecule type" value="Genomic_DNA"/>
</dbReference>
<gene>
    <name evidence="5" type="ORF">PP769_19645</name>
</gene>
<dbReference type="RefSeq" id="WP_312643570.1">
    <property type="nucleotide sequence ID" value="NZ_CP116967.1"/>
</dbReference>
<evidence type="ECO:0000259" key="3">
    <source>
        <dbReference type="Pfam" id="PF01408"/>
    </source>
</evidence>
<dbReference type="SUPFAM" id="SSF51735">
    <property type="entry name" value="NAD(P)-binding Rossmann-fold domains"/>
    <property type="match status" value="1"/>
</dbReference>
<sequence length="322" mass="35797">MKPIPLGLIGVGRHGYRYLHHLLSVETGGKLIAISRRNMQEGIRLGTEYSLRFYPNYQDLLADSAIQAVLIVTPPSLNLPITLEAIQHGKAVLLEKPLALNQVQGRQIVEAATKARIPVMTAQTLRYEPAIRQLQAIASSLGQWHYLVCTMRFECRQGLPEKNTSWSNYGALMEFGIHLLDLVRVLTQDEIHSVSADISRPTAQDPENRAFIKLVTQRGLPCYLDISRVSQGRVTRAEIMASKGQALADWTTNIVRKISRRNVILDYPCPSSATLIEVLRDFCQAIRTGGPMPVTAEDGLRAVEIADACYRSAQTGKPVFLN</sequence>
<dbReference type="SUPFAM" id="SSF55347">
    <property type="entry name" value="Glyceraldehyde-3-phosphate dehydrogenase-like, C-terminal domain"/>
    <property type="match status" value="1"/>
</dbReference>
<feature type="domain" description="Gfo/Idh/MocA-like oxidoreductase N-terminal" evidence="3">
    <location>
        <begin position="7"/>
        <end position="120"/>
    </location>
</feature>
<dbReference type="Pfam" id="PF01408">
    <property type="entry name" value="GFO_IDH_MocA"/>
    <property type="match status" value="1"/>
</dbReference>
<keyword evidence="6" id="KW-1185">Reference proteome</keyword>
<dbReference type="Pfam" id="PF22725">
    <property type="entry name" value="GFO_IDH_MocA_C3"/>
    <property type="match status" value="1"/>
</dbReference>
<comment type="similarity">
    <text evidence="1">Belongs to the Gfo/Idh/MocA family.</text>
</comment>
<dbReference type="InterPro" id="IPR000683">
    <property type="entry name" value="Gfo/Idh/MocA-like_OxRdtase_N"/>
</dbReference>
<organism evidence="5 6">
    <name type="scientific">Candidatus Nitrospira allomarina</name>
    <dbReference type="NCBI Taxonomy" id="3020900"/>
    <lineage>
        <taxon>Bacteria</taxon>
        <taxon>Pseudomonadati</taxon>
        <taxon>Nitrospirota</taxon>
        <taxon>Nitrospiria</taxon>
        <taxon>Nitrospirales</taxon>
        <taxon>Nitrospiraceae</taxon>
        <taxon>Nitrospira</taxon>
    </lineage>
</organism>
<dbReference type="GO" id="GO:0016491">
    <property type="term" value="F:oxidoreductase activity"/>
    <property type="evidence" value="ECO:0007669"/>
    <property type="project" value="UniProtKB-KW"/>
</dbReference>
<evidence type="ECO:0000256" key="2">
    <source>
        <dbReference type="ARBA" id="ARBA00023002"/>
    </source>
</evidence>
<feature type="domain" description="GFO/IDH/MocA-like oxidoreductase" evidence="4">
    <location>
        <begin position="141"/>
        <end position="245"/>
    </location>
</feature>
<dbReference type="Proteomes" id="UP001302719">
    <property type="component" value="Chromosome"/>
</dbReference>
<keyword evidence="2" id="KW-0560">Oxidoreductase</keyword>
<accession>A0AA96GFY7</accession>
<dbReference type="InterPro" id="IPR051317">
    <property type="entry name" value="Gfo/Idh/MocA_oxidoreduct"/>
</dbReference>
<evidence type="ECO:0000313" key="5">
    <source>
        <dbReference type="EMBL" id="WNM58158.1"/>
    </source>
</evidence>
<evidence type="ECO:0000259" key="4">
    <source>
        <dbReference type="Pfam" id="PF22725"/>
    </source>
</evidence>
<dbReference type="GO" id="GO:0000166">
    <property type="term" value="F:nucleotide binding"/>
    <property type="evidence" value="ECO:0007669"/>
    <property type="project" value="InterPro"/>
</dbReference>
<dbReference type="Gene3D" id="3.30.360.10">
    <property type="entry name" value="Dihydrodipicolinate Reductase, domain 2"/>
    <property type="match status" value="1"/>
</dbReference>